<accession>C1MGZ1</accession>
<dbReference type="STRING" id="564608.C1MGZ1"/>
<keyword evidence="3" id="KW-1185">Reference proteome</keyword>
<evidence type="ECO:0000313" key="3">
    <source>
        <dbReference type="Proteomes" id="UP000001876"/>
    </source>
</evidence>
<dbReference type="eggNOG" id="ENOG502S9YK">
    <property type="taxonomic scope" value="Eukaryota"/>
</dbReference>
<dbReference type="PANTHER" id="PTHR42935:SF1">
    <property type="entry name" value="SLR0930 PROTEIN"/>
    <property type="match status" value="1"/>
</dbReference>
<dbReference type="OMA" id="HECAQAY"/>
<reference evidence="2 3" key="1">
    <citation type="journal article" date="2009" name="Science">
        <title>Green evolution and dynamic adaptations revealed by genomes of the marine picoeukaryotes Micromonas.</title>
        <authorList>
            <person name="Worden A.Z."/>
            <person name="Lee J.H."/>
            <person name="Mock T."/>
            <person name="Rouze P."/>
            <person name="Simmons M.P."/>
            <person name="Aerts A.L."/>
            <person name="Allen A.E."/>
            <person name="Cuvelier M.L."/>
            <person name="Derelle E."/>
            <person name="Everett M.V."/>
            <person name="Foulon E."/>
            <person name="Grimwood J."/>
            <person name="Gundlach H."/>
            <person name="Henrissat B."/>
            <person name="Napoli C."/>
            <person name="McDonald S.M."/>
            <person name="Parker M.S."/>
            <person name="Rombauts S."/>
            <person name="Salamov A."/>
            <person name="Von Dassow P."/>
            <person name="Badger J.H."/>
            <person name="Coutinho P.M."/>
            <person name="Demir E."/>
            <person name="Dubchak I."/>
            <person name="Gentemann C."/>
            <person name="Eikrem W."/>
            <person name="Gready J.E."/>
            <person name="John U."/>
            <person name="Lanier W."/>
            <person name="Lindquist E.A."/>
            <person name="Lucas S."/>
            <person name="Mayer K.F."/>
            <person name="Moreau H."/>
            <person name="Not F."/>
            <person name="Otillar R."/>
            <person name="Panaud O."/>
            <person name="Pangilinan J."/>
            <person name="Paulsen I."/>
            <person name="Piegu B."/>
            <person name="Poliakov A."/>
            <person name="Robbens S."/>
            <person name="Schmutz J."/>
            <person name="Toulza E."/>
            <person name="Wyss T."/>
            <person name="Zelensky A."/>
            <person name="Zhou K."/>
            <person name="Armbrust E.V."/>
            <person name="Bhattacharya D."/>
            <person name="Goodenough U.W."/>
            <person name="Van de Peer Y."/>
            <person name="Grigoriev I.V."/>
        </authorList>
    </citation>
    <scope>NUCLEOTIDE SEQUENCE [LARGE SCALE GENOMIC DNA]</scope>
    <source>
        <strain evidence="2 3">CCMP1545</strain>
    </source>
</reference>
<dbReference type="Pfam" id="PF05673">
    <property type="entry name" value="DUF815"/>
    <property type="match status" value="1"/>
</dbReference>
<feature type="region of interest" description="Disordered" evidence="1">
    <location>
        <begin position="1"/>
        <end position="40"/>
    </location>
</feature>
<evidence type="ECO:0000313" key="2">
    <source>
        <dbReference type="EMBL" id="EEH60655.1"/>
    </source>
</evidence>
<feature type="region of interest" description="Disordered" evidence="1">
    <location>
        <begin position="376"/>
        <end position="407"/>
    </location>
</feature>
<gene>
    <name evidence="2" type="ORF">MICPUCDRAFT_37780</name>
</gene>
<dbReference type="GeneID" id="9681265"/>
<dbReference type="RefSeq" id="XP_003055403.1">
    <property type="nucleotide sequence ID" value="XM_003055357.1"/>
</dbReference>
<dbReference type="Proteomes" id="UP000001876">
    <property type="component" value="Unassembled WGS sequence"/>
</dbReference>
<dbReference type="OrthoDB" id="10637141at2759"/>
<organism evidence="3">
    <name type="scientific">Micromonas pusilla (strain CCMP1545)</name>
    <name type="common">Picoplanktonic green alga</name>
    <dbReference type="NCBI Taxonomy" id="564608"/>
    <lineage>
        <taxon>Eukaryota</taxon>
        <taxon>Viridiplantae</taxon>
        <taxon>Chlorophyta</taxon>
        <taxon>Mamiellophyceae</taxon>
        <taxon>Mamiellales</taxon>
        <taxon>Mamiellaceae</taxon>
        <taxon>Micromonas</taxon>
    </lineage>
</organism>
<dbReference type="KEGG" id="mpp:MICPUCDRAFT_37780"/>
<sequence>MAHATSMAATVAAAGARSRGASSPSNPPFAAPRLRAASRRRDASRARSFIAPRGLGFDLGENDDKLRPDVEAAALIEDAASLLFLQDAMMGDAAQAYLALLAQISTKATPAKVFQAYGAFFRAVATADADSFLDVVLDEVITARRNPLAERCAALGASANPTPVELAAVRSDLELLQRLCVSETTIARWIETVASQALDAFQLQLTPFNSTPTVASQGPAGGGARKQPDGWIAAAGELGALGRPAVVNEGGEGNCVVGEDEDGMPAIDCPTPTRGGSGADSVAEEGRAAAELEARAAATCGKHTSRPASAAERAKLRDAIAQSWRWADALPTLMRHWRDVGAGDVGARVALAHDAKAGLHDPDAAAARGGAFASVASDADDDDDDAPAIASLRGDAWRSTPRTPQHADARGEVVAALKKFVESDAGAGAGGGAAHVLVHGAPGVGKRWLLRSAIASQVEDGLRVVAVPREGIRTLPRLCAEMRSRPRTKFAVFLEMPLALTPFAEFHNELTSVLDGGGGPSGWPANAVLCATALSASGLKPGSDEAGASLETRFPTRVALE</sequence>
<dbReference type="InterPro" id="IPR008533">
    <property type="entry name" value="DUF815"/>
</dbReference>
<proteinExistence type="predicted"/>
<dbReference type="EMBL" id="GG663735">
    <property type="protein sequence ID" value="EEH60655.1"/>
    <property type="molecule type" value="Genomic_DNA"/>
</dbReference>
<protein>
    <submittedName>
        <fullName evidence="2">Predicted protein</fullName>
    </submittedName>
</protein>
<feature type="compositionally biased region" description="Low complexity" evidence="1">
    <location>
        <begin position="1"/>
        <end position="24"/>
    </location>
</feature>
<dbReference type="AlphaFoldDB" id="C1MGZ1"/>
<evidence type="ECO:0000256" key="1">
    <source>
        <dbReference type="SAM" id="MobiDB-lite"/>
    </source>
</evidence>
<feature type="region of interest" description="Disordered" evidence="1">
    <location>
        <begin position="541"/>
        <end position="561"/>
    </location>
</feature>
<dbReference type="PANTHER" id="PTHR42935">
    <property type="entry name" value="SLR0930 PROTEIN"/>
    <property type="match status" value="1"/>
</dbReference>
<name>C1MGZ1_MICPC</name>